<dbReference type="SMART" id="SM00477">
    <property type="entry name" value="NUC"/>
    <property type="match status" value="1"/>
</dbReference>
<evidence type="ECO:0000256" key="1">
    <source>
        <dbReference type="ARBA" id="ARBA00022801"/>
    </source>
</evidence>
<dbReference type="InterPro" id="IPR044929">
    <property type="entry name" value="DNA/RNA_non-sp_Endonuclease_sf"/>
</dbReference>
<keyword evidence="1" id="KW-0378">Hydrolase</keyword>
<protein>
    <submittedName>
        <fullName evidence="6">Ectonucleotide pyrophosphatase/phosphodiesterase family member 3-like</fullName>
    </submittedName>
</protein>
<dbReference type="RefSeq" id="XP_006816031.1">
    <property type="nucleotide sequence ID" value="XM_006815968.1"/>
</dbReference>
<gene>
    <name evidence="6" type="primary">LOC100370848</name>
</gene>
<evidence type="ECO:0000313" key="6">
    <source>
        <dbReference type="RefSeq" id="XP_006816031.1"/>
    </source>
</evidence>
<accession>A0ABM0M7P0</accession>
<dbReference type="InterPro" id="IPR017850">
    <property type="entry name" value="Alkaline_phosphatase_core_sf"/>
</dbReference>
<sequence>MADIDDVKMEMGKKDDVTASNTARPTKEKSFYQKHKVVIWIVVALVVFAIAAGIGVGIAKALEDDLEYHRKVWFHGACPKDRESCPSGFDRAPLIVVGLNGFTGDIFDRHLAKHIHKLRECGAHTPNMSSMFPLSTYPNYYSIATGLYPDVHGIVDDYMVDEDYDTVWENGTDRSRPKDKVTAARWYKGEPIWATARKKHRNSAALLWPGSDVPIEAPNEDNSATRRQEWLCTGVAPEYFFNNLTSRMLFIGTGYAFRHNFTLETNFRSIELYNVMAELLDIEGDPNNGTEGAIRDSLREPKNLMRTLPQVSRPINALYPNDDMYELRIQDDGTDCNCDNIDQYFTGSQYDIDYFNDRLDVEDSKITDNRDDAPFGLPTIFNLTTEQPGNYSLLTNEEYIVAWDNYLKVPKYITYSLEKQYTNRGSFNEIINCIRQDVRLIDDYEPRCSDYELLGLHNITLGFMIYPASALTMRQQMDMLLTSNTAPMFKEFEKGIWKFLHEKYNDWADEFNGINIIIGPVFDTNHDGKLDTHEDMADSSFWIGSTPMPSHFFALLTRCKQGKLSQYCDYEDREYLSFVLPNVNEIKNCQ</sequence>
<dbReference type="SUPFAM" id="SSF53649">
    <property type="entry name" value="Alkaline phosphatase-like"/>
    <property type="match status" value="1"/>
</dbReference>
<evidence type="ECO:0000256" key="2">
    <source>
        <dbReference type="ARBA" id="ARBA00023180"/>
    </source>
</evidence>
<keyword evidence="5" id="KW-1185">Reference proteome</keyword>
<dbReference type="PANTHER" id="PTHR10151:SF114">
    <property type="entry name" value="ECTONUCLEOTIDE PYROPHOSPHATASE_PHOSPHODIESTERASE C27A7.3"/>
    <property type="match status" value="1"/>
</dbReference>
<feature type="transmembrane region" description="Helical" evidence="3">
    <location>
        <begin position="37"/>
        <end position="59"/>
    </location>
</feature>
<dbReference type="GeneID" id="100370848"/>
<keyword evidence="3" id="KW-1133">Transmembrane helix</keyword>
<dbReference type="InterPro" id="IPR002591">
    <property type="entry name" value="Phosphodiest/P_Trfase"/>
</dbReference>
<dbReference type="Pfam" id="PF01663">
    <property type="entry name" value="Phosphodiest"/>
    <property type="match status" value="1"/>
</dbReference>
<evidence type="ECO:0000259" key="4">
    <source>
        <dbReference type="SMART" id="SM00477"/>
    </source>
</evidence>
<evidence type="ECO:0000256" key="3">
    <source>
        <dbReference type="SAM" id="Phobius"/>
    </source>
</evidence>
<name>A0ABM0M7P0_SACKO</name>
<dbReference type="Gene3D" id="3.40.570.10">
    <property type="entry name" value="Extracellular Endonuclease, subunit A"/>
    <property type="match status" value="1"/>
</dbReference>
<keyword evidence="3" id="KW-0472">Membrane</keyword>
<organism evidence="5 6">
    <name type="scientific">Saccoglossus kowalevskii</name>
    <name type="common">Acorn worm</name>
    <dbReference type="NCBI Taxonomy" id="10224"/>
    <lineage>
        <taxon>Eukaryota</taxon>
        <taxon>Metazoa</taxon>
        <taxon>Hemichordata</taxon>
        <taxon>Enteropneusta</taxon>
        <taxon>Harrimaniidae</taxon>
        <taxon>Saccoglossus</taxon>
    </lineage>
</organism>
<keyword evidence="3" id="KW-0812">Transmembrane</keyword>
<keyword evidence="2" id="KW-0325">Glycoprotein</keyword>
<dbReference type="InterPro" id="IPR020821">
    <property type="entry name" value="ENPP1-3/EXOG-like_nuc-like"/>
</dbReference>
<dbReference type="SUPFAM" id="SSF54060">
    <property type="entry name" value="His-Me finger endonucleases"/>
    <property type="match status" value="1"/>
</dbReference>
<dbReference type="Pfam" id="PF01223">
    <property type="entry name" value="Endonuclease_NS"/>
    <property type="match status" value="1"/>
</dbReference>
<evidence type="ECO:0000313" key="5">
    <source>
        <dbReference type="Proteomes" id="UP000694865"/>
    </source>
</evidence>
<reference evidence="6" key="1">
    <citation type="submission" date="2025-08" db="UniProtKB">
        <authorList>
            <consortium name="RefSeq"/>
        </authorList>
    </citation>
    <scope>IDENTIFICATION</scope>
    <source>
        <tissue evidence="6">Testes</tissue>
    </source>
</reference>
<dbReference type="PANTHER" id="PTHR10151">
    <property type="entry name" value="ECTONUCLEOTIDE PYROPHOSPHATASE/PHOSPHODIESTERASE"/>
    <property type="match status" value="1"/>
</dbReference>
<feature type="non-terminal residue" evidence="6">
    <location>
        <position position="590"/>
    </location>
</feature>
<dbReference type="InterPro" id="IPR044925">
    <property type="entry name" value="His-Me_finger_sf"/>
</dbReference>
<dbReference type="Proteomes" id="UP000694865">
    <property type="component" value="Unplaced"/>
</dbReference>
<dbReference type="InterPro" id="IPR001604">
    <property type="entry name" value="Endo_G_ENPP1-like_dom"/>
</dbReference>
<proteinExistence type="predicted"/>
<dbReference type="Gene3D" id="3.40.720.10">
    <property type="entry name" value="Alkaline Phosphatase, subunit A"/>
    <property type="match status" value="2"/>
</dbReference>
<feature type="domain" description="ENPP1-3/EXOG-like endonuclease/phosphodiesterase" evidence="4">
    <location>
        <begin position="396"/>
        <end position="585"/>
    </location>
</feature>